<dbReference type="AlphaFoldDB" id="A0AA35Z810"/>
<feature type="domain" description="Exocyst complex component EXOC6/Sec15 N-terminal" evidence="10">
    <location>
        <begin position="171"/>
        <end position="340"/>
    </location>
</feature>
<dbReference type="InterPro" id="IPR042044">
    <property type="entry name" value="EXOC6PINT-1/Sec15/Tip20_C_dom2"/>
</dbReference>
<dbReference type="Gene3D" id="1.20.58.670">
    <property type="entry name" value="Dsl1p vesicle tethering complex, Tip20p subunit, domain D"/>
    <property type="match status" value="1"/>
</dbReference>
<comment type="similarity">
    <text evidence="2 8">Belongs to the SEC15 family.</text>
</comment>
<evidence type="ECO:0000256" key="2">
    <source>
        <dbReference type="ARBA" id="ARBA00007944"/>
    </source>
</evidence>
<evidence type="ECO:0000256" key="5">
    <source>
        <dbReference type="ARBA" id="ARBA00022490"/>
    </source>
</evidence>
<dbReference type="FunFam" id="1.10.357.30:FF:000002">
    <property type="entry name" value="Exocyst complex component"/>
    <property type="match status" value="1"/>
</dbReference>
<dbReference type="Proteomes" id="UP001177003">
    <property type="component" value="Chromosome 5"/>
</dbReference>
<evidence type="ECO:0000256" key="6">
    <source>
        <dbReference type="ARBA" id="ARBA00023054"/>
    </source>
</evidence>
<sequence>MHAFSFNSLPNDYRIINIQLCIDHRLRPPPSTLTTIIHLQQQASSPIIRQRTIKLWFCDGWFSYWVCPYTVNQRAIESQSNSSMDLNEVCKRRFWLFEIVSQSNDFSFLDQHNNLRVLTVTMNAKKSRNVTENGETVEDSILMTLIGNGEDLAPMVRHSFEMGKPETLVLQLKHVVKKKEVEIEELCKLHYEEFIVAVDELRGVLVDAEELKSELASDNFRLQEIGSSLLLRLEDLLESYSIKKNVTEAVKMSRMCVEVLDLCIKCNKYVADGQFYPALKAIHQIEENYMKVIPVKTLKNLVEKRVPVIKNHIEKKVCGEINEWLVHIRGTSKEIGQKAIGFASSSRQRNEDMLARQKKAEEESCLGLGDFTYSLDVEEIDDNSVLKINLMPLYRAYYIHVCLGIRDQFREYYFKNRMLQLNSDLQVSSVQHFLSSHQTYLAQIAGYFIVEDRVLRTAGDLLSPSQVQAMWETAVSKVTENLEYQFSHMDTASHLLLVKDYVTLLGATLRQYGYDVGYILDALTNSRDKYHELLLVECRQQIKDAVNDDDCKQMVLKESEYSTNVLCFHLQTSEIMPGFPYVAPFSSMVPDCCRIIRSFIKDSVNYLSYGGQTNFFDFARKYLDKLLIDVLNDVILSTIKSSNTGVSQAMQIAANISFLERACDYFLQTAAKQCGVPTRMIARPQTTLNAKNVLKNTREKSYVALVNLVNHKLTEYLSLMEKVNWIIDDVAQHKSEYMNEVVMYLDTLLSTAQQVLPLDVMYKIGSGALEHINNCFVNTLLSDSLKRFTANCVMGINNDFKTLEEFADERFHSTGLSEIYKEGSFRGCLLEMRQLINLLLSSQPENFMNPVIRMRNYNSLDYKKLAIICEKYKDSPDGLFGSLSKRGAKQSNRMKSMDVLKRRLKDFN</sequence>
<organism evidence="11 12">
    <name type="scientific">Lactuca saligna</name>
    <name type="common">Willowleaf lettuce</name>
    <dbReference type="NCBI Taxonomy" id="75948"/>
    <lineage>
        <taxon>Eukaryota</taxon>
        <taxon>Viridiplantae</taxon>
        <taxon>Streptophyta</taxon>
        <taxon>Embryophyta</taxon>
        <taxon>Tracheophyta</taxon>
        <taxon>Spermatophyta</taxon>
        <taxon>Magnoliopsida</taxon>
        <taxon>eudicotyledons</taxon>
        <taxon>Gunneridae</taxon>
        <taxon>Pentapetalae</taxon>
        <taxon>asterids</taxon>
        <taxon>campanulids</taxon>
        <taxon>Asterales</taxon>
        <taxon>Asteraceae</taxon>
        <taxon>Cichorioideae</taxon>
        <taxon>Cichorieae</taxon>
        <taxon>Lactucinae</taxon>
        <taxon>Lactuca</taxon>
    </lineage>
</organism>
<dbReference type="InterPro" id="IPR042045">
    <property type="entry name" value="EXOC6/Sec15_C_dom1"/>
</dbReference>
<proteinExistence type="inferred from homology"/>
<evidence type="ECO:0000313" key="11">
    <source>
        <dbReference type="EMBL" id="CAI9287631.1"/>
    </source>
</evidence>
<keyword evidence="12" id="KW-1185">Reference proteome</keyword>
<evidence type="ECO:0000259" key="9">
    <source>
        <dbReference type="Pfam" id="PF04091"/>
    </source>
</evidence>
<evidence type="ECO:0000256" key="3">
    <source>
        <dbReference type="ARBA" id="ARBA00022448"/>
    </source>
</evidence>
<dbReference type="GO" id="GO:0006886">
    <property type="term" value="P:intracellular protein transport"/>
    <property type="evidence" value="ECO:0007669"/>
    <property type="project" value="InterPro"/>
</dbReference>
<keyword evidence="3 8" id="KW-0813">Transport</keyword>
<dbReference type="EMBL" id="OX465081">
    <property type="protein sequence ID" value="CAI9287631.1"/>
    <property type="molecule type" value="Genomic_DNA"/>
</dbReference>
<dbReference type="PIRSF" id="PIRSF025007">
    <property type="entry name" value="Sec15"/>
    <property type="match status" value="1"/>
</dbReference>
<dbReference type="Pfam" id="PF04091">
    <property type="entry name" value="Sec15_C"/>
    <property type="match status" value="1"/>
</dbReference>
<dbReference type="PANTHER" id="PTHR12702">
    <property type="entry name" value="SEC15"/>
    <property type="match status" value="1"/>
</dbReference>
<dbReference type="GO" id="GO:0016020">
    <property type="term" value="C:membrane"/>
    <property type="evidence" value="ECO:0007669"/>
    <property type="project" value="TreeGrafter"/>
</dbReference>
<name>A0AA35Z810_LACSI</name>
<dbReference type="InterPro" id="IPR046361">
    <property type="entry name" value="EXOC6/Sec15_C"/>
</dbReference>
<dbReference type="PANTHER" id="PTHR12702:SF0">
    <property type="entry name" value="EXOCYST COMPLEX COMPONENT 6"/>
    <property type="match status" value="1"/>
</dbReference>
<dbReference type="InterPro" id="IPR007225">
    <property type="entry name" value="EXOC6/Sec15"/>
</dbReference>
<evidence type="ECO:0000256" key="7">
    <source>
        <dbReference type="ARBA" id="ARBA00053307"/>
    </source>
</evidence>
<protein>
    <recommendedName>
        <fullName evidence="8">Exocyst complex component</fullName>
    </recommendedName>
</protein>
<dbReference type="GO" id="GO:0090522">
    <property type="term" value="P:vesicle tethering involved in exocytosis"/>
    <property type="evidence" value="ECO:0007669"/>
    <property type="project" value="UniProtKB-UniRule"/>
</dbReference>
<dbReference type="GO" id="GO:0000145">
    <property type="term" value="C:exocyst"/>
    <property type="evidence" value="ECO:0007669"/>
    <property type="project" value="UniProtKB-UniRule"/>
</dbReference>
<comment type="function">
    <text evidence="7">Component of the exocyst complex involved in the docking of exocytic vesicles with fusion sites on the plasma membrane during regulated or polarized secretion. Involved in polarized cell growth and organ morphogenesis. During cytokinesis, involved in cell plate initiation, cell plate maturation and formation of new primary cell wall.</text>
</comment>
<dbReference type="GO" id="GO:0005829">
    <property type="term" value="C:cytosol"/>
    <property type="evidence" value="ECO:0007669"/>
    <property type="project" value="UniProtKB-SubCell"/>
</dbReference>
<feature type="domain" description="Exocyst complex subunit EXOC6/Sec15 C-terminal" evidence="9">
    <location>
        <begin position="521"/>
        <end position="871"/>
    </location>
</feature>
<gene>
    <name evidence="11" type="ORF">LSALG_LOCUS26985</name>
</gene>
<dbReference type="FunFam" id="1.20.58.670:FF:000002">
    <property type="entry name" value="Exocyst complex component"/>
    <property type="match status" value="1"/>
</dbReference>
<accession>A0AA35Z810</accession>
<comment type="subcellular location">
    <subcellularLocation>
        <location evidence="1">Cytoplasm</location>
        <location evidence="1">Cytosol</location>
    </subcellularLocation>
</comment>
<keyword evidence="5" id="KW-0963">Cytoplasm</keyword>
<dbReference type="Gene3D" id="1.10.357.30">
    <property type="entry name" value="Exocyst complex subunit Sec15 C-terminal domain, N-terminal subdomain"/>
    <property type="match status" value="1"/>
</dbReference>
<dbReference type="GO" id="GO:0009846">
    <property type="term" value="P:pollen germination"/>
    <property type="evidence" value="ECO:0007669"/>
    <property type="project" value="UniProtKB-ARBA"/>
</dbReference>
<evidence type="ECO:0000256" key="4">
    <source>
        <dbReference type="ARBA" id="ARBA00022483"/>
    </source>
</evidence>
<dbReference type="GO" id="GO:0006893">
    <property type="term" value="P:Golgi to plasma membrane transport"/>
    <property type="evidence" value="ECO:0007669"/>
    <property type="project" value="TreeGrafter"/>
</dbReference>
<reference evidence="11" key="1">
    <citation type="submission" date="2023-04" db="EMBL/GenBank/DDBJ databases">
        <authorList>
            <person name="Vijverberg K."/>
            <person name="Xiong W."/>
            <person name="Schranz E."/>
        </authorList>
    </citation>
    <scope>NUCLEOTIDE SEQUENCE</scope>
</reference>
<dbReference type="GO" id="GO:0009860">
    <property type="term" value="P:pollen tube growth"/>
    <property type="evidence" value="ECO:0007669"/>
    <property type="project" value="UniProtKB-ARBA"/>
</dbReference>
<dbReference type="Pfam" id="PF20651">
    <property type="entry name" value="EXOC6_Sec15_N"/>
    <property type="match status" value="1"/>
</dbReference>
<evidence type="ECO:0000256" key="8">
    <source>
        <dbReference type="PIRNR" id="PIRNR025007"/>
    </source>
</evidence>
<keyword evidence="4 8" id="KW-0268">Exocytosis</keyword>
<keyword evidence="6" id="KW-0175">Coiled coil</keyword>
<evidence type="ECO:0000259" key="10">
    <source>
        <dbReference type="Pfam" id="PF20651"/>
    </source>
</evidence>
<dbReference type="GO" id="GO:0060321">
    <property type="term" value="P:acceptance of pollen"/>
    <property type="evidence" value="ECO:0007669"/>
    <property type="project" value="UniProtKB-ARBA"/>
</dbReference>
<evidence type="ECO:0000256" key="1">
    <source>
        <dbReference type="ARBA" id="ARBA00004514"/>
    </source>
</evidence>
<evidence type="ECO:0000313" key="12">
    <source>
        <dbReference type="Proteomes" id="UP001177003"/>
    </source>
</evidence>
<dbReference type="InterPro" id="IPR048359">
    <property type="entry name" value="EXOC6_Sec15_N"/>
</dbReference>